<feature type="transmembrane region" description="Helical" evidence="5">
    <location>
        <begin position="227"/>
        <end position="244"/>
    </location>
</feature>
<dbReference type="eggNOG" id="COG0428">
    <property type="taxonomic scope" value="Bacteria"/>
</dbReference>
<dbReference type="AlphaFoldDB" id="A0A0L6JS36"/>
<evidence type="ECO:0000256" key="5">
    <source>
        <dbReference type="SAM" id="Phobius"/>
    </source>
</evidence>
<dbReference type="GO" id="GO:0005385">
    <property type="term" value="F:zinc ion transmembrane transporter activity"/>
    <property type="evidence" value="ECO:0007669"/>
    <property type="project" value="TreeGrafter"/>
</dbReference>
<feature type="transmembrane region" description="Helical" evidence="5">
    <location>
        <begin position="124"/>
        <end position="147"/>
    </location>
</feature>
<gene>
    <name evidence="6" type="ORF">Bccel_3799</name>
</gene>
<accession>A0A0L6JS36</accession>
<dbReference type="EMBL" id="LGTC01000001">
    <property type="protein sequence ID" value="KNY28525.1"/>
    <property type="molecule type" value="Genomic_DNA"/>
</dbReference>
<dbReference type="InterPro" id="IPR003689">
    <property type="entry name" value="ZIP"/>
</dbReference>
<keyword evidence="3 5" id="KW-1133">Transmembrane helix</keyword>
<feature type="transmembrane region" description="Helical" evidence="5">
    <location>
        <begin position="6"/>
        <end position="29"/>
    </location>
</feature>
<evidence type="ECO:0000256" key="2">
    <source>
        <dbReference type="ARBA" id="ARBA00022692"/>
    </source>
</evidence>
<dbReference type="PANTHER" id="PTHR11040">
    <property type="entry name" value="ZINC/IRON TRANSPORTER"/>
    <property type="match status" value="1"/>
</dbReference>
<dbReference type="RefSeq" id="WP_036936798.1">
    <property type="nucleotide sequence ID" value="NZ_JQKC01000002.1"/>
</dbReference>
<organism evidence="6 7">
    <name type="scientific">Pseudobacteroides cellulosolvens ATCC 35603 = DSM 2933</name>
    <dbReference type="NCBI Taxonomy" id="398512"/>
    <lineage>
        <taxon>Bacteria</taxon>
        <taxon>Bacillati</taxon>
        <taxon>Bacillota</taxon>
        <taxon>Clostridia</taxon>
        <taxon>Eubacteriales</taxon>
        <taxon>Oscillospiraceae</taxon>
        <taxon>Pseudobacteroides</taxon>
    </lineage>
</organism>
<evidence type="ECO:0000313" key="6">
    <source>
        <dbReference type="EMBL" id="KNY28525.1"/>
    </source>
</evidence>
<protein>
    <submittedName>
        <fullName evidence="6">Zinc/iron permease</fullName>
    </submittedName>
</protein>
<proteinExistence type="predicted"/>
<sequence length="245" mass="25619">MDLLLKVSLIGLISGIAGTGAGGLMAFFIKDISNRTLGFIIEFSSGLMMAVVCFELLPEAFGFSGVYLTFAGVIAGILTIIAVEEYINSTDYIKKSYKNSSLLRTGILTAIGLALHNFPEGIAVGSGFGASVELGLTITLVIAIHDIPEGIAMALPMRLGGLSRFKAFFYTALTGVPMGIGAFLGAFLGGISQELIGACLGFAGGCMIYIVLGELIPQSKNLYRGRFPVIGNMIGLICGIIVTID</sequence>
<keyword evidence="4 5" id="KW-0472">Membrane</keyword>
<reference evidence="7" key="1">
    <citation type="submission" date="2015-07" db="EMBL/GenBank/DDBJ databases">
        <title>Near-Complete Genome Sequence of the Cellulolytic Bacterium Bacteroides (Pseudobacteroides) cellulosolvens ATCC 35603.</title>
        <authorList>
            <person name="Dassa B."/>
            <person name="Utturkar S.M."/>
            <person name="Klingeman D.M."/>
            <person name="Hurt R.A."/>
            <person name="Keller M."/>
            <person name="Xu J."/>
            <person name="Reddy Y.H.K."/>
            <person name="Borovok I."/>
            <person name="Grinberg I.R."/>
            <person name="Lamed R."/>
            <person name="Zhivin O."/>
            <person name="Bayer E.A."/>
            <person name="Brown S.D."/>
        </authorList>
    </citation>
    <scope>NUCLEOTIDE SEQUENCE [LARGE SCALE GENOMIC DNA]</scope>
    <source>
        <strain evidence="7">DSM 2933</strain>
    </source>
</reference>
<feature type="transmembrane region" description="Helical" evidence="5">
    <location>
        <begin position="167"/>
        <end position="189"/>
    </location>
</feature>
<feature type="transmembrane region" description="Helical" evidence="5">
    <location>
        <begin position="36"/>
        <end position="57"/>
    </location>
</feature>
<name>A0A0L6JS36_9FIRM</name>
<keyword evidence="7" id="KW-1185">Reference proteome</keyword>
<feature type="transmembrane region" description="Helical" evidence="5">
    <location>
        <begin position="195"/>
        <end position="215"/>
    </location>
</feature>
<dbReference type="STRING" id="398512.Bccel_3799"/>
<keyword evidence="2 5" id="KW-0812">Transmembrane</keyword>
<dbReference type="Pfam" id="PF02535">
    <property type="entry name" value="Zip"/>
    <property type="match status" value="1"/>
</dbReference>
<dbReference type="PANTHER" id="PTHR11040:SF205">
    <property type="entry name" value="ZINC TRANSPORTER ZUPT"/>
    <property type="match status" value="1"/>
</dbReference>
<evidence type="ECO:0000256" key="4">
    <source>
        <dbReference type="ARBA" id="ARBA00023136"/>
    </source>
</evidence>
<comment type="caution">
    <text evidence="6">The sequence shown here is derived from an EMBL/GenBank/DDBJ whole genome shotgun (WGS) entry which is preliminary data.</text>
</comment>
<comment type="subcellular location">
    <subcellularLocation>
        <location evidence="1">Membrane</location>
        <topology evidence="1">Multi-pass membrane protein</topology>
    </subcellularLocation>
</comment>
<evidence type="ECO:0000256" key="1">
    <source>
        <dbReference type="ARBA" id="ARBA00004141"/>
    </source>
</evidence>
<dbReference type="GO" id="GO:0016020">
    <property type="term" value="C:membrane"/>
    <property type="evidence" value="ECO:0007669"/>
    <property type="project" value="UniProtKB-SubCell"/>
</dbReference>
<dbReference type="OrthoDB" id="9787346at2"/>
<dbReference type="Proteomes" id="UP000036923">
    <property type="component" value="Unassembled WGS sequence"/>
</dbReference>
<evidence type="ECO:0000313" key="7">
    <source>
        <dbReference type="Proteomes" id="UP000036923"/>
    </source>
</evidence>
<feature type="transmembrane region" description="Helical" evidence="5">
    <location>
        <begin position="63"/>
        <end position="82"/>
    </location>
</feature>
<evidence type="ECO:0000256" key="3">
    <source>
        <dbReference type="ARBA" id="ARBA00022989"/>
    </source>
</evidence>
<dbReference type="PATRIC" id="fig|398512.5.peg.3976"/>